<dbReference type="AlphaFoldDB" id="A0A2H0VGP4"/>
<keyword evidence="1" id="KW-0812">Transmembrane</keyword>
<comment type="caution">
    <text evidence="2">The sequence shown here is derived from an EMBL/GenBank/DDBJ whole genome shotgun (WGS) entry which is preliminary data.</text>
</comment>
<keyword evidence="1" id="KW-1133">Transmembrane helix</keyword>
<accession>A0A2H0VGP4</accession>
<organism evidence="2 3">
    <name type="scientific">Candidatus Colwellbacteria bacterium CG10_big_fil_rev_8_21_14_0_10_42_22</name>
    <dbReference type="NCBI Taxonomy" id="1974540"/>
    <lineage>
        <taxon>Bacteria</taxon>
        <taxon>Candidatus Colwelliibacteriota</taxon>
    </lineage>
</organism>
<keyword evidence="1" id="KW-0472">Membrane</keyword>
<dbReference type="Proteomes" id="UP000231466">
    <property type="component" value="Unassembled WGS sequence"/>
</dbReference>
<feature type="transmembrane region" description="Helical" evidence="1">
    <location>
        <begin position="67"/>
        <end position="88"/>
    </location>
</feature>
<protein>
    <submittedName>
        <fullName evidence="2">Uncharacterized protein</fullName>
    </submittedName>
</protein>
<evidence type="ECO:0000256" key="1">
    <source>
        <dbReference type="SAM" id="Phobius"/>
    </source>
</evidence>
<gene>
    <name evidence="2" type="ORF">COT89_00080</name>
</gene>
<sequence length="101" mass="11626">MKWLVYIGASLFWAGTLIAWPILRDWQLISLSAFLITALLFIVFLTWGAWKRHSVVGGFETTWGRRVYLVVVSPIMALIFVTFTWDFFGPMHKPTLTKGCD</sequence>
<feature type="transmembrane region" description="Helical" evidence="1">
    <location>
        <begin position="29"/>
        <end position="47"/>
    </location>
</feature>
<evidence type="ECO:0000313" key="2">
    <source>
        <dbReference type="EMBL" id="PIR98277.1"/>
    </source>
</evidence>
<evidence type="ECO:0000313" key="3">
    <source>
        <dbReference type="Proteomes" id="UP000231466"/>
    </source>
</evidence>
<reference evidence="3" key="1">
    <citation type="submission" date="2017-09" db="EMBL/GenBank/DDBJ databases">
        <title>Depth-based differentiation of microbial function through sediment-hosted aquifers and enrichment of novel symbionts in the deep terrestrial subsurface.</title>
        <authorList>
            <person name="Probst A.J."/>
            <person name="Ladd B."/>
            <person name="Jarett J.K."/>
            <person name="Geller-Mcgrath D.E."/>
            <person name="Sieber C.M.K."/>
            <person name="Emerson J.B."/>
            <person name="Anantharaman K."/>
            <person name="Thomas B.C."/>
            <person name="Malmstrom R."/>
            <person name="Stieglmeier M."/>
            <person name="Klingl A."/>
            <person name="Woyke T."/>
            <person name="Ryan C.M."/>
            <person name="Banfield J.F."/>
        </authorList>
    </citation>
    <scope>NUCLEOTIDE SEQUENCE [LARGE SCALE GENOMIC DNA]</scope>
</reference>
<proteinExistence type="predicted"/>
<dbReference type="EMBL" id="PFAH01000001">
    <property type="protein sequence ID" value="PIR98277.1"/>
    <property type="molecule type" value="Genomic_DNA"/>
</dbReference>
<name>A0A2H0VGP4_9BACT</name>